<keyword evidence="3" id="KW-1185">Reference proteome</keyword>
<feature type="region of interest" description="Disordered" evidence="1">
    <location>
        <begin position="25"/>
        <end position="53"/>
    </location>
</feature>
<evidence type="ECO:0000256" key="1">
    <source>
        <dbReference type="SAM" id="MobiDB-lite"/>
    </source>
</evidence>
<evidence type="ECO:0000313" key="3">
    <source>
        <dbReference type="Proteomes" id="UP000001025"/>
    </source>
</evidence>
<protein>
    <submittedName>
        <fullName evidence="2">Uncharacterized protein</fullName>
    </submittedName>
</protein>
<proteinExistence type="predicted"/>
<sequence length="78" mass="8969">MRVPIELIGTGSRYRRNNFSADARPLQTKRSRANSFIDRNKRAPSNLQLGGPPPRADCFFSARFAGDPSERHSYERRF</sequence>
<evidence type="ECO:0000313" key="2">
    <source>
        <dbReference type="EMBL" id="CAD72528.1"/>
    </source>
</evidence>
<dbReference type="KEGG" id="rba:RB2280"/>
<organism evidence="2 3">
    <name type="scientific">Rhodopirellula baltica (strain DSM 10527 / NCIMB 13988 / SH1)</name>
    <dbReference type="NCBI Taxonomy" id="243090"/>
    <lineage>
        <taxon>Bacteria</taxon>
        <taxon>Pseudomonadati</taxon>
        <taxon>Planctomycetota</taxon>
        <taxon>Planctomycetia</taxon>
        <taxon>Pirellulales</taxon>
        <taxon>Pirellulaceae</taxon>
        <taxon>Rhodopirellula</taxon>
    </lineage>
</organism>
<gene>
    <name evidence="2" type="ordered locus">RB2280</name>
</gene>
<dbReference type="HOGENOM" id="CLU_2619657_0_0_0"/>
<dbReference type="AlphaFoldDB" id="Q7UW41"/>
<reference evidence="2 3" key="1">
    <citation type="journal article" date="2003" name="Proc. Natl. Acad. Sci. U.S.A.">
        <title>Complete genome sequence of the marine planctomycete Pirellula sp. strain 1.</title>
        <authorList>
            <person name="Gloeckner F.O."/>
            <person name="Kube M."/>
            <person name="Bauer M."/>
            <person name="Teeling H."/>
            <person name="Lombardot T."/>
            <person name="Ludwig W."/>
            <person name="Gade D."/>
            <person name="Beck A."/>
            <person name="Borzym K."/>
            <person name="Heitmann K."/>
            <person name="Rabus R."/>
            <person name="Schlesner H."/>
            <person name="Amann R."/>
            <person name="Reinhardt R."/>
        </authorList>
    </citation>
    <scope>NUCLEOTIDE SEQUENCE [LARGE SCALE GENOMIC DNA]</scope>
    <source>
        <strain evidence="3">DSM 10527 / NCIMB 13988 / SH1</strain>
    </source>
</reference>
<dbReference type="InParanoid" id="Q7UW41"/>
<dbReference type="EnsemblBacteria" id="CAD72528">
    <property type="protein sequence ID" value="CAD72528"/>
    <property type="gene ID" value="RB2280"/>
</dbReference>
<accession>Q7UW41</accession>
<dbReference type="EMBL" id="BX294136">
    <property type="protein sequence ID" value="CAD72528.1"/>
    <property type="molecule type" value="Genomic_DNA"/>
</dbReference>
<name>Q7UW41_RHOBA</name>
<dbReference type="Proteomes" id="UP000001025">
    <property type="component" value="Chromosome"/>
</dbReference>